<gene>
    <name evidence="6" type="ORF">ATZ99_09750</name>
</gene>
<feature type="domain" description="Alanine racemase N-terminal" evidence="5">
    <location>
        <begin position="50"/>
        <end position="237"/>
    </location>
</feature>
<organism evidence="6 7">
    <name type="scientific">Thermovenabulum gondwanense</name>
    <dbReference type="NCBI Taxonomy" id="520767"/>
    <lineage>
        <taxon>Bacteria</taxon>
        <taxon>Bacillati</taxon>
        <taxon>Bacillota</taxon>
        <taxon>Clostridia</taxon>
        <taxon>Thermosediminibacterales</taxon>
        <taxon>Thermosediminibacteraceae</taxon>
        <taxon>Thermovenabulum</taxon>
    </lineage>
</organism>
<dbReference type="PATRIC" id="fig|520767.4.peg.1073"/>
<dbReference type="FunFam" id="3.20.20.10:FF:000018">
    <property type="entry name" value="Pyridoxal phosphate homeostasis protein"/>
    <property type="match status" value="1"/>
</dbReference>
<evidence type="ECO:0000313" key="7">
    <source>
        <dbReference type="Proteomes" id="UP000075737"/>
    </source>
</evidence>
<evidence type="ECO:0000256" key="3">
    <source>
        <dbReference type="PIRSR" id="PIRSR004848-1"/>
    </source>
</evidence>
<sequence length="239" mass="27722">MEFQRGFDELFLIEENIKRISYKIHESAIKANKDPRQIILVAVTKTVTPEKIDKAIECGIKVVGENRVQEAKEKKEKVKNEAQWHMIGHLQRNKVKYAVELFSMIQSVDDFELAKEIDKRAKEKNKIMDVLIQVNIGNEITKSGITYDKAEELIKNVASLENVKVKGLMAIPPFCENTEKVRPYFQKMYELFLRIKEKKLHNTQMEYLSMGMTHDFDVAIEEGANMVRIGTGIFGERKR</sequence>
<dbReference type="GO" id="GO:0030170">
    <property type="term" value="F:pyridoxal phosphate binding"/>
    <property type="evidence" value="ECO:0007669"/>
    <property type="project" value="UniProtKB-UniRule"/>
</dbReference>
<evidence type="ECO:0000256" key="2">
    <source>
        <dbReference type="HAMAP-Rule" id="MF_02087"/>
    </source>
</evidence>
<evidence type="ECO:0000256" key="4">
    <source>
        <dbReference type="RuleBase" id="RU004514"/>
    </source>
</evidence>
<dbReference type="STRING" id="520767.ATZ99_09750"/>
<protein>
    <recommendedName>
        <fullName evidence="2">Pyridoxal phosphate homeostasis protein</fullName>
        <shortName evidence="2">PLP homeostasis protein</shortName>
    </recommendedName>
</protein>
<dbReference type="PIRSF" id="PIRSF004848">
    <property type="entry name" value="YBL036c_PLPDEIII"/>
    <property type="match status" value="1"/>
</dbReference>
<name>A0A162MMP7_9FIRM</name>
<accession>A0A162MMP7</accession>
<dbReference type="InterPro" id="IPR011078">
    <property type="entry name" value="PyrdxlP_homeostasis"/>
</dbReference>
<dbReference type="InterPro" id="IPR001608">
    <property type="entry name" value="Ala_racemase_N"/>
</dbReference>
<dbReference type="Pfam" id="PF01168">
    <property type="entry name" value="Ala_racemase_N"/>
    <property type="match status" value="1"/>
</dbReference>
<dbReference type="InterPro" id="IPR029066">
    <property type="entry name" value="PLP-binding_barrel"/>
</dbReference>
<dbReference type="Proteomes" id="UP000075737">
    <property type="component" value="Unassembled WGS sequence"/>
</dbReference>
<dbReference type="EMBL" id="LOHZ01000025">
    <property type="protein sequence ID" value="KYO66730.1"/>
    <property type="molecule type" value="Genomic_DNA"/>
</dbReference>
<proteinExistence type="inferred from homology"/>
<comment type="function">
    <text evidence="2">Pyridoxal 5'-phosphate (PLP)-binding protein, which is involved in PLP homeostasis.</text>
</comment>
<evidence type="ECO:0000259" key="5">
    <source>
        <dbReference type="Pfam" id="PF01168"/>
    </source>
</evidence>
<dbReference type="PANTHER" id="PTHR10146:SF14">
    <property type="entry name" value="PYRIDOXAL PHOSPHATE HOMEOSTASIS PROTEIN"/>
    <property type="match status" value="1"/>
</dbReference>
<dbReference type="CDD" id="cd00635">
    <property type="entry name" value="PLPDE_III_YBL036c_like"/>
    <property type="match status" value="1"/>
</dbReference>
<dbReference type="SUPFAM" id="SSF51419">
    <property type="entry name" value="PLP-binding barrel"/>
    <property type="match status" value="1"/>
</dbReference>
<evidence type="ECO:0000313" key="6">
    <source>
        <dbReference type="EMBL" id="KYO66730.1"/>
    </source>
</evidence>
<evidence type="ECO:0000256" key="1">
    <source>
        <dbReference type="ARBA" id="ARBA00022898"/>
    </source>
</evidence>
<keyword evidence="7" id="KW-1185">Reference proteome</keyword>
<dbReference type="AlphaFoldDB" id="A0A162MMP7"/>
<dbReference type="NCBIfam" id="TIGR00044">
    <property type="entry name" value="YggS family pyridoxal phosphate-dependent enzyme"/>
    <property type="match status" value="1"/>
</dbReference>
<reference evidence="6 7" key="1">
    <citation type="submission" date="2015-12" db="EMBL/GenBank/DDBJ databases">
        <title>Draft genome of Thermovenabulum gondwanense isolated from a red thermophilic microbial mat colonisisng an outflow channel of a bore well.</title>
        <authorList>
            <person name="Patel B.K."/>
        </authorList>
    </citation>
    <scope>NUCLEOTIDE SEQUENCE [LARGE SCALE GENOMIC DNA]</scope>
    <source>
        <strain evidence="6 7">R270</strain>
    </source>
</reference>
<dbReference type="RefSeq" id="WP_187694823.1">
    <property type="nucleotide sequence ID" value="NZ_LOHZ01000025.1"/>
</dbReference>
<keyword evidence="1 2" id="KW-0663">Pyridoxal phosphate</keyword>
<feature type="modified residue" description="N6-(pyridoxal phosphate)lysine" evidence="2 3">
    <location>
        <position position="45"/>
    </location>
</feature>
<dbReference type="PANTHER" id="PTHR10146">
    <property type="entry name" value="PROLINE SYNTHETASE CO-TRANSCRIBED BACTERIAL HOMOLOG PROTEIN"/>
    <property type="match status" value="1"/>
</dbReference>
<comment type="cofactor">
    <cofactor evidence="3">
        <name>pyridoxal 5'-phosphate</name>
        <dbReference type="ChEBI" id="CHEBI:597326"/>
    </cofactor>
</comment>
<comment type="caution">
    <text evidence="6">The sequence shown here is derived from an EMBL/GenBank/DDBJ whole genome shotgun (WGS) entry which is preliminary data.</text>
</comment>
<dbReference type="HAMAP" id="MF_02087">
    <property type="entry name" value="PLP_homeostasis"/>
    <property type="match status" value="1"/>
</dbReference>
<dbReference type="Gene3D" id="3.20.20.10">
    <property type="entry name" value="Alanine racemase"/>
    <property type="match status" value="1"/>
</dbReference>
<comment type="similarity">
    <text evidence="2 4">Belongs to the pyridoxal phosphate-binding protein YggS/PROSC family.</text>
</comment>